<gene>
    <name evidence="1" type="ORF">S01H4_22155</name>
</gene>
<accession>X1BVV5</accession>
<evidence type="ECO:0000313" key="1">
    <source>
        <dbReference type="EMBL" id="GAG85272.1"/>
    </source>
</evidence>
<reference evidence="1" key="1">
    <citation type="journal article" date="2014" name="Front. Microbiol.">
        <title>High frequency of phylogenetically diverse reductive dehalogenase-homologous genes in deep subseafloor sedimentary metagenomes.</title>
        <authorList>
            <person name="Kawai M."/>
            <person name="Futagami T."/>
            <person name="Toyoda A."/>
            <person name="Takaki Y."/>
            <person name="Nishi S."/>
            <person name="Hori S."/>
            <person name="Arai W."/>
            <person name="Tsubouchi T."/>
            <person name="Morono Y."/>
            <person name="Uchiyama I."/>
            <person name="Ito T."/>
            <person name="Fujiyama A."/>
            <person name="Inagaki F."/>
            <person name="Takami H."/>
        </authorList>
    </citation>
    <scope>NUCLEOTIDE SEQUENCE</scope>
    <source>
        <strain evidence="1">Expedition CK06-06</strain>
    </source>
</reference>
<comment type="caution">
    <text evidence="1">The sequence shown here is derived from an EMBL/GenBank/DDBJ whole genome shotgun (WGS) entry which is preliminary data.</text>
</comment>
<dbReference type="AlphaFoldDB" id="X1BVV5"/>
<sequence length="64" mass="7387">MVALIEIDEKDIQKLGVPFTLYGIYKHNASKKLKAQFLLIADLRKQMSEAYKVMNSLEEANDDR</sequence>
<organism evidence="1">
    <name type="scientific">marine sediment metagenome</name>
    <dbReference type="NCBI Taxonomy" id="412755"/>
    <lineage>
        <taxon>unclassified sequences</taxon>
        <taxon>metagenomes</taxon>
        <taxon>ecological metagenomes</taxon>
    </lineage>
</organism>
<name>X1BVV5_9ZZZZ</name>
<protein>
    <submittedName>
        <fullName evidence="1">Uncharacterized protein</fullName>
    </submittedName>
</protein>
<dbReference type="EMBL" id="BART01010111">
    <property type="protein sequence ID" value="GAG85272.1"/>
    <property type="molecule type" value="Genomic_DNA"/>
</dbReference>
<proteinExistence type="predicted"/>